<dbReference type="EMBL" id="CAJJDM010000006">
    <property type="protein sequence ID" value="CAD8045544.1"/>
    <property type="molecule type" value="Genomic_DNA"/>
</dbReference>
<organism evidence="1 2">
    <name type="scientific">Paramecium primaurelia</name>
    <dbReference type="NCBI Taxonomy" id="5886"/>
    <lineage>
        <taxon>Eukaryota</taxon>
        <taxon>Sar</taxon>
        <taxon>Alveolata</taxon>
        <taxon>Ciliophora</taxon>
        <taxon>Intramacronucleata</taxon>
        <taxon>Oligohymenophorea</taxon>
        <taxon>Peniculida</taxon>
        <taxon>Parameciidae</taxon>
        <taxon>Paramecium</taxon>
    </lineage>
</organism>
<keyword evidence="2" id="KW-1185">Reference proteome</keyword>
<evidence type="ECO:0000313" key="2">
    <source>
        <dbReference type="Proteomes" id="UP000688137"/>
    </source>
</evidence>
<accession>A0A8S1JSG4</accession>
<dbReference type="Proteomes" id="UP000688137">
    <property type="component" value="Unassembled WGS sequence"/>
</dbReference>
<sequence>MLCCNKRKKKIDDGIQVIRRTKLEIQQTQDINDEAMSLYQTQNFFNNSNIFHNTYDLSSQRFRTGSNFKESRSVDKLIQNLPSISPRQSSFKSFKYCHTSPDTKFISQKQGFTLLITKSPKK</sequence>
<protein>
    <submittedName>
        <fullName evidence="1">Uncharacterized protein</fullName>
    </submittedName>
</protein>
<reference evidence="1" key="1">
    <citation type="submission" date="2021-01" db="EMBL/GenBank/DDBJ databases">
        <authorList>
            <consortium name="Genoscope - CEA"/>
            <person name="William W."/>
        </authorList>
    </citation>
    <scope>NUCLEOTIDE SEQUENCE</scope>
</reference>
<gene>
    <name evidence="1" type="ORF">PPRIM_AZ9-3.1.T0090472</name>
</gene>
<evidence type="ECO:0000313" key="1">
    <source>
        <dbReference type="EMBL" id="CAD8045544.1"/>
    </source>
</evidence>
<proteinExistence type="predicted"/>
<comment type="caution">
    <text evidence="1">The sequence shown here is derived from an EMBL/GenBank/DDBJ whole genome shotgun (WGS) entry which is preliminary data.</text>
</comment>
<name>A0A8S1JSG4_PARPR</name>
<dbReference type="AlphaFoldDB" id="A0A8S1JSG4"/>